<proteinExistence type="predicted"/>
<dbReference type="CDD" id="cd02440">
    <property type="entry name" value="AdoMet_MTases"/>
    <property type="match status" value="1"/>
</dbReference>
<keyword evidence="1 4" id="KW-0489">Methyltransferase</keyword>
<dbReference type="SUPFAM" id="SSF53335">
    <property type="entry name" value="S-adenosyl-L-methionine-dependent methyltransferases"/>
    <property type="match status" value="1"/>
</dbReference>
<dbReference type="InterPro" id="IPR041698">
    <property type="entry name" value="Methyltransf_25"/>
</dbReference>
<dbReference type="AlphaFoldDB" id="B6ASG4"/>
<dbReference type="EMBL" id="DS995267">
    <property type="protein sequence ID" value="EDZ37936.1"/>
    <property type="molecule type" value="Genomic_DNA"/>
</dbReference>
<evidence type="ECO:0000256" key="2">
    <source>
        <dbReference type="ARBA" id="ARBA00022679"/>
    </source>
</evidence>
<dbReference type="PANTHER" id="PTHR43861:SF1">
    <property type="entry name" value="TRANS-ACONITATE 2-METHYLTRANSFERASE"/>
    <property type="match status" value="1"/>
</dbReference>
<dbReference type="Pfam" id="PF13649">
    <property type="entry name" value="Methyltransf_25"/>
    <property type="match status" value="1"/>
</dbReference>
<dbReference type="InterPro" id="IPR029063">
    <property type="entry name" value="SAM-dependent_MTases_sf"/>
</dbReference>
<evidence type="ECO:0000313" key="4">
    <source>
        <dbReference type="EMBL" id="EDZ37936.1"/>
    </source>
</evidence>
<reference evidence="4" key="1">
    <citation type="journal article" date="2004" name="Nature">
        <title>Community structure and metabolism through reconstruction of microbial genomes from the environment.</title>
        <authorList>
            <person name="Tyson G.W."/>
            <person name="Chapman J."/>
            <person name="Hugenholtz P."/>
            <person name="Allen E.E."/>
            <person name="Ram R.J."/>
            <person name="Richardson P.M."/>
            <person name="Solovyev V.V."/>
            <person name="Rubin E.M."/>
            <person name="Rokhsar D.S."/>
            <person name="Banfield J.F."/>
        </authorList>
    </citation>
    <scope>NUCLEOTIDE SEQUENCE [LARGE SCALE GENOMIC DNA]</scope>
</reference>
<accession>B6ASG4</accession>
<feature type="domain" description="Methyltransferase" evidence="3">
    <location>
        <begin position="49"/>
        <end position="145"/>
    </location>
</feature>
<name>B6ASG4_9BACT</name>
<evidence type="ECO:0000256" key="1">
    <source>
        <dbReference type="ARBA" id="ARBA00022603"/>
    </source>
</evidence>
<dbReference type="GO" id="GO:0032259">
    <property type="term" value="P:methylation"/>
    <property type="evidence" value="ECO:0007669"/>
    <property type="project" value="UniProtKB-KW"/>
</dbReference>
<evidence type="ECO:0000259" key="3">
    <source>
        <dbReference type="Pfam" id="PF13649"/>
    </source>
</evidence>
<dbReference type="Gene3D" id="3.40.50.150">
    <property type="entry name" value="Vaccinia Virus protein VP39"/>
    <property type="match status" value="1"/>
</dbReference>
<reference evidence="4" key="2">
    <citation type="journal article" date="2008" name="PLoS Biol.">
        <title>Population genomic analysis of strain variation in Leptospirillum group II bacteria involved in acid mine drainage formation.</title>
        <authorList>
            <person name="Simmons S.L."/>
            <person name="Dibartolo G."/>
            <person name="Denef V.J."/>
            <person name="Goltsman D.S."/>
            <person name="Thelen M.P."/>
            <person name="Banfield J.F."/>
        </authorList>
    </citation>
    <scope>NUCLEOTIDE SEQUENCE [LARGE SCALE GENOMIC DNA]</scope>
</reference>
<keyword evidence="2 4" id="KW-0808">Transferase</keyword>
<sequence length="228" mass="26584">MKTGQVQDHFRKQVDNYRGLMIRIIPDYEVAQSLLVDLLPFDGTKKLKILDLGSGPGTLSELVLERYPQSEVLAFDLTQEMLDSAKVRLSRFGSRFRIFQGDYRNKELFGVGYDAILAGMTLHHLTDSERKTAFQNFFLALNPGGIFLSQDIVMDEDPIIREWHYNLWRKFMRDNGEDDSFWYEKHKEKDHPVSIESLKSWLTEAGFAHPACHWRFWNFSIVSATKED</sequence>
<protein>
    <submittedName>
        <fullName evidence="4">Biotin synthesis protein/methyltransferase</fullName>
    </submittedName>
</protein>
<gene>
    <name evidence="4" type="ORF">CGL2_10065002</name>
</gene>
<organism evidence="4">
    <name type="scientific">Leptospirillum sp. Group II '5-way CG'</name>
    <dbReference type="NCBI Taxonomy" id="419541"/>
    <lineage>
        <taxon>Bacteria</taxon>
        <taxon>Pseudomonadati</taxon>
        <taxon>Nitrospirota</taxon>
        <taxon>Nitrospiria</taxon>
        <taxon>Nitrospirales</taxon>
        <taxon>Nitrospiraceae</taxon>
        <taxon>Leptospirillum</taxon>
    </lineage>
</organism>
<dbReference type="PANTHER" id="PTHR43861">
    <property type="entry name" value="TRANS-ACONITATE 2-METHYLTRANSFERASE-RELATED"/>
    <property type="match status" value="1"/>
</dbReference>
<dbReference type="GO" id="GO:0008168">
    <property type="term" value="F:methyltransferase activity"/>
    <property type="evidence" value="ECO:0007669"/>
    <property type="project" value="UniProtKB-KW"/>
</dbReference>